<reference evidence="2 3" key="1">
    <citation type="journal article" date="2014" name="Agronomy (Basel)">
        <title>A Draft Genome Sequence for Ensete ventricosum, the Drought-Tolerant Tree Against Hunger.</title>
        <authorList>
            <person name="Harrison J."/>
            <person name="Moore K.A."/>
            <person name="Paszkiewicz K."/>
            <person name="Jones T."/>
            <person name="Grant M."/>
            <person name="Ambacheew D."/>
            <person name="Muzemil S."/>
            <person name="Studholme D.J."/>
        </authorList>
    </citation>
    <scope>NUCLEOTIDE SEQUENCE [LARGE SCALE GENOMIC DNA]</scope>
</reference>
<feature type="region of interest" description="Disordered" evidence="1">
    <location>
        <begin position="48"/>
        <end position="85"/>
    </location>
</feature>
<feature type="compositionally biased region" description="Polar residues" evidence="1">
    <location>
        <begin position="63"/>
        <end position="77"/>
    </location>
</feature>
<name>A0A427AGX5_ENSVE</name>
<sequence>MNERVMQELIRGLELAWQLKAILSGLEVGGRREQGEVLIRDISGSFTRSTNASSCGERRGDPSQETAQLCRSCSSNLQEDRGGRT</sequence>
<protein>
    <submittedName>
        <fullName evidence="2">Uncharacterized protein</fullName>
    </submittedName>
</protein>
<dbReference type="AlphaFoldDB" id="A0A427AGX5"/>
<organism evidence="2 3">
    <name type="scientific">Ensete ventricosum</name>
    <name type="common">Abyssinian banana</name>
    <name type="synonym">Musa ensete</name>
    <dbReference type="NCBI Taxonomy" id="4639"/>
    <lineage>
        <taxon>Eukaryota</taxon>
        <taxon>Viridiplantae</taxon>
        <taxon>Streptophyta</taxon>
        <taxon>Embryophyta</taxon>
        <taxon>Tracheophyta</taxon>
        <taxon>Spermatophyta</taxon>
        <taxon>Magnoliopsida</taxon>
        <taxon>Liliopsida</taxon>
        <taxon>Zingiberales</taxon>
        <taxon>Musaceae</taxon>
        <taxon>Ensete</taxon>
    </lineage>
</organism>
<proteinExistence type="predicted"/>
<evidence type="ECO:0000256" key="1">
    <source>
        <dbReference type="SAM" id="MobiDB-lite"/>
    </source>
</evidence>
<dbReference type="EMBL" id="AMZH03002485">
    <property type="protein sequence ID" value="RRT75421.1"/>
    <property type="molecule type" value="Genomic_DNA"/>
</dbReference>
<dbReference type="Proteomes" id="UP000287651">
    <property type="component" value="Unassembled WGS sequence"/>
</dbReference>
<accession>A0A427AGX5</accession>
<evidence type="ECO:0000313" key="3">
    <source>
        <dbReference type="Proteomes" id="UP000287651"/>
    </source>
</evidence>
<comment type="caution">
    <text evidence="2">The sequence shown here is derived from an EMBL/GenBank/DDBJ whole genome shotgun (WGS) entry which is preliminary data.</text>
</comment>
<gene>
    <name evidence="2" type="ORF">B296_00024354</name>
</gene>
<evidence type="ECO:0000313" key="2">
    <source>
        <dbReference type="EMBL" id="RRT75421.1"/>
    </source>
</evidence>